<accession>A0A0D9YPJ0</accession>
<reference evidence="1" key="1">
    <citation type="submission" date="2015-04" db="UniProtKB">
        <authorList>
            <consortium name="EnsemblPlants"/>
        </authorList>
    </citation>
    <scope>IDENTIFICATION</scope>
</reference>
<dbReference type="HOGENOM" id="CLU_2744115_0_0_1"/>
<evidence type="ECO:0000313" key="1">
    <source>
        <dbReference type="EnsemblPlants" id="OGLUM02G09470.1"/>
    </source>
</evidence>
<dbReference type="EnsemblPlants" id="OGLUM02G09470.1">
    <property type="protein sequence ID" value="OGLUM02G09470.1"/>
    <property type="gene ID" value="OGLUM02G09470"/>
</dbReference>
<dbReference type="AlphaFoldDB" id="A0A0D9YPJ0"/>
<name>A0A0D9YPJ0_9ORYZ</name>
<keyword evidence="2" id="KW-1185">Reference proteome</keyword>
<protein>
    <submittedName>
        <fullName evidence="1">Uncharacterized protein</fullName>
    </submittedName>
</protein>
<proteinExistence type="predicted"/>
<dbReference type="Proteomes" id="UP000026961">
    <property type="component" value="Chromosome 2"/>
</dbReference>
<organism evidence="1">
    <name type="scientific">Oryza glumipatula</name>
    <dbReference type="NCBI Taxonomy" id="40148"/>
    <lineage>
        <taxon>Eukaryota</taxon>
        <taxon>Viridiplantae</taxon>
        <taxon>Streptophyta</taxon>
        <taxon>Embryophyta</taxon>
        <taxon>Tracheophyta</taxon>
        <taxon>Spermatophyta</taxon>
        <taxon>Magnoliopsida</taxon>
        <taxon>Liliopsida</taxon>
        <taxon>Poales</taxon>
        <taxon>Poaceae</taxon>
        <taxon>BOP clade</taxon>
        <taxon>Oryzoideae</taxon>
        <taxon>Oryzeae</taxon>
        <taxon>Oryzinae</taxon>
        <taxon>Oryza</taxon>
    </lineage>
</organism>
<dbReference type="Gramene" id="OGLUM02G09470.1">
    <property type="protein sequence ID" value="OGLUM02G09470.1"/>
    <property type="gene ID" value="OGLUM02G09470"/>
</dbReference>
<sequence length="71" mass="7436">MPLVEVVQRLMGGDDQSDQTHTTGVDVMRCVTPCKRRSGSGGRKVTGDSAAPAAADPFLHPCLAPSRLSIS</sequence>
<evidence type="ECO:0000313" key="2">
    <source>
        <dbReference type="Proteomes" id="UP000026961"/>
    </source>
</evidence>
<reference evidence="1" key="2">
    <citation type="submission" date="2018-05" db="EMBL/GenBank/DDBJ databases">
        <title>OgluRS3 (Oryza glumaepatula Reference Sequence Version 3).</title>
        <authorList>
            <person name="Zhang J."/>
            <person name="Kudrna D."/>
            <person name="Lee S."/>
            <person name="Talag J."/>
            <person name="Welchert J."/>
            <person name="Wing R.A."/>
        </authorList>
    </citation>
    <scope>NUCLEOTIDE SEQUENCE [LARGE SCALE GENOMIC DNA]</scope>
</reference>